<evidence type="ECO:0008006" key="4">
    <source>
        <dbReference type="Google" id="ProtNLM"/>
    </source>
</evidence>
<comment type="caution">
    <text evidence="2">The sequence shown here is derived from an EMBL/GenBank/DDBJ whole genome shotgun (WGS) entry which is preliminary data.</text>
</comment>
<organism evidence="2 3">
    <name type="scientific">Linnemannia gamsii</name>
    <dbReference type="NCBI Taxonomy" id="64522"/>
    <lineage>
        <taxon>Eukaryota</taxon>
        <taxon>Fungi</taxon>
        <taxon>Fungi incertae sedis</taxon>
        <taxon>Mucoromycota</taxon>
        <taxon>Mortierellomycotina</taxon>
        <taxon>Mortierellomycetes</taxon>
        <taxon>Mortierellales</taxon>
        <taxon>Mortierellaceae</taxon>
        <taxon>Linnemannia</taxon>
    </lineage>
</organism>
<dbReference type="Gene3D" id="3.10.129.10">
    <property type="entry name" value="Hotdog Thioesterase"/>
    <property type="match status" value="1"/>
</dbReference>
<proteinExistence type="predicted"/>
<evidence type="ECO:0000313" key="2">
    <source>
        <dbReference type="EMBL" id="KAG0310507.1"/>
    </source>
</evidence>
<dbReference type="Proteomes" id="UP000823405">
    <property type="component" value="Unassembled WGS sequence"/>
</dbReference>
<name>A0A9P6R114_9FUNG</name>
<dbReference type="InterPro" id="IPR029069">
    <property type="entry name" value="HotDog_dom_sf"/>
</dbReference>
<sequence>MSSTLPPITVYSSKPTPFRFIECTIESRHLEALFLIGNDSCDVFLRQLIARLPDHKHTPDVSRSTNLKIQYNSDTNGNGIAFFPPSLANPTAPVPLFSATSPINKKFAHPLRAQATAPWHRLGHHYYRTESQIVHLGKTSIRLQYRYFTVPRSQINRDFNDRSQDAQYSQLEVEDEPERQFATSIATLAFVEWGQRNEHGHRSIKSAPCPYKDRTLVVEQTAKFHRPEGPSKRAATSSSGGRPDHAFKVDLPLRPSDNDELGHVNNSRYALLLHDVLSHGLEKGYYANGSGPLRTPSRRLPVHSGKGAWSPSDAVVDIPTGWQYYKNADILEFYIGYESELKVEDTIVVWSWVERERLVTDKELPLDVVVFEFCAVDEQGQEKLTSLCRTVIRERLETLAPQPVQDQVGAKL</sequence>
<dbReference type="SUPFAM" id="SSF54637">
    <property type="entry name" value="Thioesterase/thiol ester dehydrase-isomerase"/>
    <property type="match status" value="1"/>
</dbReference>
<protein>
    <recommendedName>
        <fullName evidence="4">Thioesterase/thiol ester dehydrase-isomerase</fullName>
    </recommendedName>
</protein>
<gene>
    <name evidence="2" type="ORF">BGZ97_012524</name>
</gene>
<accession>A0A9P6R114</accession>
<dbReference type="OrthoDB" id="2312167at2759"/>
<dbReference type="EMBL" id="JAAAIN010000830">
    <property type="protein sequence ID" value="KAG0310507.1"/>
    <property type="molecule type" value="Genomic_DNA"/>
</dbReference>
<feature type="region of interest" description="Disordered" evidence="1">
    <location>
        <begin position="222"/>
        <end position="250"/>
    </location>
</feature>
<keyword evidence="3" id="KW-1185">Reference proteome</keyword>
<reference evidence="2" key="1">
    <citation type="journal article" date="2020" name="Fungal Divers.">
        <title>Resolving the Mortierellaceae phylogeny through synthesis of multi-gene phylogenetics and phylogenomics.</title>
        <authorList>
            <person name="Vandepol N."/>
            <person name="Liber J."/>
            <person name="Desiro A."/>
            <person name="Na H."/>
            <person name="Kennedy M."/>
            <person name="Barry K."/>
            <person name="Grigoriev I.V."/>
            <person name="Miller A.N."/>
            <person name="O'Donnell K."/>
            <person name="Stajich J.E."/>
            <person name="Bonito G."/>
        </authorList>
    </citation>
    <scope>NUCLEOTIDE SEQUENCE</scope>
    <source>
        <strain evidence="2">NVP60</strain>
    </source>
</reference>
<evidence type="ECO:0000256" key="1">
    <source>
        <dbReference type="SAM" id="MobiDB-lite"/>
    </source>
</evidence>
<dbReference type="AlphaFoldDB" id="A0A9P6R114"/>
<evidence type="ECO:0000313" key="3">
    <source>
        <dbReference type="Proteomes" id="UP000823405"/>
    </source>
</evidence>